<keyword evidence="1 2" id="KW-0430">Lectin</keyword>
<gene>
    <name evidence="4" type="primary">LGALS2_1</name>
    <name evidence="4" type="ORF">N1851_015188</name>
</gene>
<feature type="domain" description="Galectin" evidence="3">
    <location>
        <begin position="186"/>
        <end position="326"/>
    </location>
</feature>
<dbReference type="CDD" id="cd00070">
    <property type="entry name" value="GLECT"/>
    <property type="match status" value="3"/>
</dbReference>
<evidence type="ECO:0000259" key="3">
    <source>
        <dbReference type="PROSITE" id="PS51304"/>
    </source>
</evidence>
<dbReference type="GO" id="GO:0030246">
    <property type="term" value="F:carbohydrate binding"/>
    <property type="evidence" value="ECO:0007669"/>
    <property type="project" value="UniProtKB-UniRule"/>
</dbReference>
<name>A0AA47MTB3_MERPO</name>
<evidence type="ECO:0000313" key="4">
    <source>
        <dbReference type="EMBL" id="KAK0145879.1"/>
    </source>
</evidence>
<accession>A0AA47MTB3</accession>
<dbReference type="InterPro" id="IPR013320">
    <property type="entry name" value="ConA-like_dom_sf"/>
</dbReference>
<evidence type="ECO:0000256" key="2">
    <source>
        <dbReference type="RuleBase" id="RU102079"/>
    </source>
</evidence>
<dbReference type="InterPro" id="IPR044156">
    <property type="entry name" value="Galectin-like"/>
</dbReference>
<dbReference type="Pfam" id="PF00337">
    <property type="entry name" value="Gal-bind_lectin"/>
    <property type="match status" value="3"/>
</dbReference>
<dbReference type="SUPFAM" id="SSF49899">
    <property type="entry name" value="Concanavalin A-like lectins/glucanases"/>
    <property type="match status" value="5"/>
</dbReference>
<keyword evidence="5" id="KW-1185">Reference proteome</keyword>
<dbReference type="SMART" id="SM00908">
    <property type="entry name" value="Gal-bind_lectin"/>
    <property type="match status" value="3"/>
</dbReference>
<evidence type="ECO:0000256" key="1">
    <source>
        <dbReference type="ARBA" id="ARBA00022734"/>
    </source>
</evidence>
<reference evidence="4" key="1">
    <citation type="journal article" date="2023" name="Front. Mar. Sci.">
        <title>A new Merluccius polli reference genome to investigate the effects of global change in West African waters.</title>
        <authorList>
            <person name="Mateo J.L."/>
            <person name="Blanco-Fernandez C."/>
            <person name="Garcia-Vazquez E."/>
            <person name="Machado-Schiaffino G."/>
        </authorList>
    </citation>
    <scope>NUCLEOTIDE SEQUENCE</scope>
    <source>
        <strain evidence="4">C29</strain>
        <tissue evidence="4">Fin</tissue>
    </source>
</reference>
<feature type="domain" description="Galectin" evidence="3">
    <location>
        <begin position="68"/>
        <end position="184"/>
    </location>
</feature>
<dbReference type="PANTHER" id="PTHR11346">
    <property type="entry name" value="GALECTIN"/>
    <property type="match status" value="1"/>
</dbReference>
<dbReference type="SMART" id="SM00276">
    <property type="entry name" value="GLECT"/>
    <property type="match status" value="3"/>
</dbReference>
<dbReference type="PANTHER" id="PTHR11346:SF104">
    <property type="entry name" value="GALECTIN-2"/>
    <property type="match status" value="1"/>
</dbReference>
<organism evidence="4 5">
    <name type="scientific">Merluccius polli</name>
    <name type="common">Benguela hake</name>
    <name type="synonym">Merluccius cadenati</name>
    <dbReference type="NCBI Taxonomy" id="89951"/>
    <lineage>
        <taxon>Eukaryota</taxon>
        <taxon>Metazoa</taxon>
        <taxon>Chordata</taxon>
        <taxon>Craniata</taxon>
        <taxon>Vertebrata</taxon>
        <taxon>Euteleostomi</taxon>
        <taxon>Actinopterygii</taxon>
        <taxon>Neopterygii</taxon>
        <taxon>Teleostei</taxon>
        <taxon>Neoteleostei</taxon>
        <taxon>Acanthomorphata</taxon>
        <taxon>Zeiogadaria</taxon>
        <taxon>Gadariae</taxon>
        <taxon>Gadiformes</taxon>
        <taxon>Gadoidei</taxon>
        <taxon>Merlucciidae</taxon>
        <taxon>Merluccius</taxon>
    </lineage>
</organism>
<evidence type="ECO:0000313" key="5">
    <source>
        <dbReference type="Proteomes" id="UP001174136"/>
    </source>
</evidence>
<dbReference type="Gene3D" id="2.60.120.200">
    <property type="match status" value="4"/>
</dbReference>
<dbReference type="Proteomes" id="UP001174136">
    <property type="component" value="Unassembled WGS sequence"/>
</dbReference>
<feature type="domain" description="Galectin" evidence="3">
    <location>
        <begin position="371"/>
        <end position="502"/>
    </location>
</feature>
<dbReference type="AlphaFoldDB" id="A0AA47MTB3"/>
<sequence>MPKYRRKDQVSSSWALKNQTVRPKAGHLATLNVTRVIINLGTGESDLALHFNPRFQADGKALLGNKIELKMENVNLKVGEQLRVEGFIPAGADRFLIDLGTGECDLALHFNPRFQEDGKALVVCNDLTAYEWGEETRQHCPVICRGQDIKMVFKLMGDKFRVELPGGQEVEFPNRRRIKDISYICELKMENVNLKVGDQLRVEGFVPAGADKFLIDLGTGESDLAFHFNPRFQEDGKVLVVCNDRTADQWGEETRQHCPVICSGQDIKMVFKLMGDKFRVELPGGQEVEFPNRRGIKVISYICELKMKNVNLKVGDQLRVKGFVPAGADRFIIDLGTGESDLAFHFNPRFQEDGKALVVCNDLTAGHWGEETIQLCPVICRGQDIKMVFKLTGDRFLIDLGTGESDLALHFNPRFQRDGTAEVVCNDRTAYEWGKETRQHCPVICRVTFICVSQMVFKMMGDKFRVELPGGQEVEFLNRRRIKVISYICVGKDLKLSALEIL</sequence>
<dbReference type="EMBL" id="JAOPHQ010002702">
    <property type="protein sequence ID" value="KAK0145879.1"/>
    <property type="molecule type" value="Genomic_DNA"/>
</dbReference>
<comment type="caution">
    <text evidence="4">The sequence shown here is derived from an EMBL/GenBank/DDBJ whole genome shotgun (WGS) entry which is preliminary data.</text>
</comment>
<dbReference type="PROSITE" id="PS51304">
    <property type="entry name" value="GALECTIN"/>
    <property type="match status" value="3"/>
</dbReference>
<dbReference type="InterPro" id="IPR001079">
    <property type="entry name" value="Galectin_CRD"/>
</dbReference>
<protein>
    <recommendedName>
        <fullName evidence="2">Galectin</fullName>
    </recommendedName>
</protein>
<proteinExistence type="predicted"/>